<dbReference type="AlphaFoldDB" id="A0A0D0DDC9"/>
<dbReference type="EMBL" id="KN825638">
    <property type="protein sequence ID" value="KIK82331.1"/>
    <property type="molecule type" value="Genomic_DNA"/>
</dbReference>
<evidence type="ECO:0000313" key="1">
    <source>
        <dbReference type="EMBL" id="KIK79464.1"/>
    </source>
</evidence>
<dbReference type="OrthoDB" id="4743193at2759"/>
<evidence type="ECO:0000313" key="2">
    <source>
        <dbReference type="EMBL" id="KIK82331.1"/>
    </source>
</evidence>
<accession>A0A0D0DDC9</accession>
<organism evidence="2 3">
    <name type="scientific">Paxillus rubicundulus Ve08.2h10</name>
    <dbReference type="NCBI Taxonomy" id="930991"/>
    <lineage>
        <taxon>Eukaryota</taxon>
        <taxon>Fungi</taxon>
        <taxon>Dikarya</taxon>
        <taxon>Basidiomycota</taxon>
        <taxon>Agaricomycotina</taxon>
        <taxon>Agaricomycetes</taxon>
        <taxon>Agaricomycetidae</taxon>
        <taxon>Boletales</taxon>
        <taxon>Paxilineae</taxon>
        <taxon>Paxillaceae</taxon>
        <taxon>Paxillus</taxon>
    </lineage>
</organism>
<sequence>ISQKARLTSVVRCLHSNGLSVATFICEILWSNDPSHAVAQATLTENVTQICEELRNHKDSHSSINSWVSTVSHKEFCREIAELTLEKHGLHFKATSATTEQLEESFVDRLAMYDYYFLN</sequence>
<name>A0A0D0DDC9_9AGAM</name>
<reference evidence="2 3" key="1">
    <citation type="submission" date="2014-04" db="EMBL/GenBank/DDBJ databases">
        <authorList>
            <consortium name="DOE Joint Genome Institute"/>
            <person name="Kuo A."/>
            <person name="Kohler A."/>
            <person name="Jargeat P."/>
            <person name="Nagy L.G."/>
            <person name="Floudas D."/>
            <person name="Copeland A."/>
            <person name="Barry K.W."/>
            <person name="Cichocki N."/>
            <person name="Veneault-Fourrey C."/>
            <person name="LaButti K."/>
            <person name="Lindquist E.A."/>
            <person name="Lipzen A."/>
            <person name="Lundell T."/>
            <person name="Morin E."/>
            <person name="Murat C."/>
            <person name="Sun H."/>
            <person name="Tunlid A."/>
            <person name="Henrissat B."/>
            <person name="Grigoriev I.V."/>
            <person name="Hibbett D.S."/>
            <person name="Martin F."/>
            <person name="Nordberg H.P."/>
            <person name="Cantor M.N."/>
            <person name="Hua S.X."/>
        </authorList>
    </citation>
    <scope>NUCLEOTIDE SEQUENCE [LARGE SCALE GENOMIC DNA]</scope>
    <source>
        <strain evidence="2 3">Ve08.2h10</strain>
    </source>
</reference>
<gene>
    <name evidence="2" type="ORF">PAXRUDRAFT_153919</name>
    <name evidence="1" type="ORF">PAXRUDRAFT_769392</name>
</gene>
<dbReference type="Proteomes" id="UP000054538">
    <property type="component" value="Unassembled WGS sequence"/>
</dbReference>
<protein>
    <submittedName>
        <fullName evidence="2">Uncharacterized protein</fullName>
    </submittedName>
</protein>
<proteinExistence type="predicted"/>
<dbReference type="HOGENOM" id="CLU_2067027_0_0_1"/>
<reference evidence="3" key="2">
    <citation type="submission" date="2015-01" db="EMBL/GenBank/DDBJ databases">
        <title>Evolutionary Origins and Diversification of the Mycorrhizal Mutualists.</title>
        <authorList>
            <consortium name="DOE Joint Genome Institute"/>
            <consortium name="Mycorrhizal Genomics Consortium"/>
            <person name="Kohler A."/>
            <person name="Kuo A."/>
            <person name="Nagy L.G."/>
            <person name="Floudas D."/>
            <person name="Copeland A."/>
            <person name="Barry K.W."/>
            <person name="Cichocki N."/>
            <person name="Veneault-Fourrey C."/>
            <person name="LaButti K."/>
            <person name="Lindquist E.A."/>
            <person name="Lipzen A."/>
            <person name="Lundell T."/>
            <person name="Morin E."/>
            <person name="Murat C."/>
            <person name="Riley R."/>
            <person name="Ohm R."/>
            <person name="Sun H."/>
            <person name="Tunlid A."/>
            <person name="Henrissat B."/>
            <person name="Grigoriev I.V."/>
            <person name="Hibbett D.S."/>
            <person name="Martin F."/>
        </authorList>
    </citation>
    <scope>NUCLEOTIDE SEQUENCE [LARGE SCALE GENOMIC DNA]</scope>
    <source>
        <strain evidence="1 3">Ve08.2h10</strain>
    </source>
</reference>
<dbReference type="EMBL" id="KN826275">
    <property type="protein sequence ID" value="KIK79464.1"/>
    <property type="molecule type" value="Genomic_DNA"/>
</dbReference>
<evidence type="ECO:0000313" key="3">
    <source>
        <dbReference type="Proteomes" id="UP000054538"/>
    </source>
</evidence>
<reference evidence="2" key="3">
    <citation type="submission" date="2015-02" db="EMBL/GenBank/DDBJ databases">
        <title>Evolutionary Origins and Diversification of the Mycorrhizal Mutualists.</title>
        <authorList>
            <consortium name="DOE Joint Genome Institute"/>
            <consortium name="Mycorrhizal Genomics Consortium"/>
            <person name="Kohler A."/>
            <person name="Kuo A."/>
            <person name="Nagy L.G."/>
            <person name="Floudas D."/>
            <person name="Copeland A."/>
            <person name="Barry K.W."/>
            <person name="Cichocki N."/>
            <person name="Veneault-Fourrey C."/>
            <person name="LaButti K."/>
            <person name="Lindquist E.A."/>
            <person name="Lipzen A."/>
            <person name="Lundell T."/>
            <person name="Morin E."/>
            <person name="Murat C."/>
            <person name="Riley R."/>
            <person name="Ohm R."/>
            <person name="Sun H."/>
            <person name="Tunlid A."/>
            <person name="Henrissat B."/>
            <person name="Grigoriev I.V."/>
            <person name="Hibbett D.S."/>
            <person name="Martin F."/>
        </authorList>
    </citation>
    <scope>NUCLEOTIDE SEQUENCE</scope>
    <source>
        <strain evidence="2">Ve08.2h10</strain>
    </source>
</reference>
<keyword evidence="3" id="KW-1185">Reference proteome</keyword>
<feature type="non-terminal residue" evidence="2">
    <location>
        <position position="1"/>
    </location>
</feature>